<feature type="compositionally biased region" description="Basic and acidic residues" evidence="1">
    <location>
        <begin position="574"/>
        <end position="589"/>
    </location>
</feature>
<name>A0A9X4KVE4_9BACL</name>
<keyword evidence="3" id="KW-1185">Reference proteome</keyword>
<dbReference type="SUPFAM" id="SSF51126">
    <property type="entry name" value="Pectin lyase-like"/>
    <property type="match status" value="1"/>
</dbReference>
<sequence length="619" mass="67443">MEKKSTRLRFSLLALCASILLAIGWALLPAKVAYAATTVTVMPDMPGLGISSEFAVQVRPAGTGAWTTVKAFSFTGSYANHMARVTADGPIDVQITRLAGNIGTYSFEPKRYSITPAVSANTLTFTASPLQKFAISWGSNADSWLTFVVEPVETNAPGPSDANVVNIANFVSDNTGATDVYAGIDKAINYLLETPGKSILYFPDGIYRTHSVELNLVDNVSFYFSAGARIVWDENSWGSNIFRVSGSNNVKFYGRGILDGTFRVHGGRGASGIGWWDGINMTHLSGRISNGLTVDGIWFLDTPNSPMRTEGGNNATFYNTKYINYGGIMNDNIVVYGGSNITFDESIGLASDDSWSAHTGAWGGFTSTYNVTFSNSTYISKGDGNHGGIAYGCNEANYEGGDVWGITYRNLSIPQFGQTLDAFNSPVNGKYGNFLFDNVQFTGSSTMTHTAFDHFVNLSGTVILNNMAFKDTGGQIAGNPSNKITDLYINNLKMNGTAINSAAQGGFTITDANNVHWNTGSYPTFTQAGADPGASDDSGVQPADLRQLQRRHADELVEPVRLALRHGRRRQRQRERPRQERQSERYGMERRRRHDQTLHPARSGQSRHRRNGCKAYGCE</sequence>
<evidence type="ECO:0000313" key="2">
    <source>
        <dbReference type="EMBL" id="MDG0811118.1"/>
    </source>
</evidence>
<organism evidence="2 3">
    <name type="scientific">Cohnella rhizosphaerae</name>
    <dbReference type="NCBI Taxonomy" id="1457232"/>
    <lineage>
        <taxon>Bacteria</taxon>
        <taxon>Bacillati</taxon>
        <taxon>Bacillota</taxon>
        <taxon>Bacilli</taxon>
        <taxon>Bacillales</taxon>
        <taxon>Paenibacillaceae</taxon>
        <taxon>Cohnella</taxon>
    </lineage>
</organism>
<comment type="caution">
    <text evidence="2">The sequence shown here is derived from an EMBL/GenBank/DDBJ whole genome shotgun (WGS) entry which is preliminary data.</text>
</comment>
<evidence type="ECO:0000256" key="1">
    <source>
        <dbReference type="SAM" id="MobiDB-lite"/>
    </source>
</evidence>
<proteinExistence type="predicted"/>
<accession>A0A9X4KVE4</accession>
<dbReference type="AlphaFoldDB" id="A0A9X4KVE4"/>
<evidence type="ECO:0000313" key="3">
    <source>
        <dbReference type="Proteomes" id="UP001153404"/>
    </source>
</evidence>
<gene>
    <name evidence="2" type="ORF">OMP40_18430</name>
</gene>
<protein>
    <recommendedName>
        <fullName evidence="4">Pectate lyase superfamily protein domain-containing protein</fullName>
    </recommendedName>
</protein>
<dbReference type="Gene3D" id="2.160.20.10">
    <property type="entry name" value="Single-stranded right-handed beta-helix, Pectin lyase-like"/>
    <property type="match status" value="1"/>
</dbReference>
<dbReference type="InterPro" id="IPR012334">
    <property type="entry name" value="Pectin_lyas_fold"/>
</dbReference>
<dbReference type="InterPro" id="IPR011050">
    <property type="entry name" value="Pectin_lyase_fold/virulence"/>
</dbReference>
<dbReference type="EMBL" id="JAPDIA010000007">
    <property type="protein sequence ID" value="MDG0811118.1"/>
    <property type="molecule type" value="Genomic_DNA"/>
</dbReference>
<dbReference type="RefSeq" id="WP_277533582.1">
    <property type="nucleotide sequence ID" value="NZ_JAPDIA010000007.1"/>
</dbReference>
<evidence type="ECO:0008006" key="4">
    <source>
        <dbReference type="Google" id="ProtNLM"/>
    </source>
</evidence>
<dbReference type="Proteomes" id="UP001153404">
    <property type="component" value="Unassembled WGS sequence"/>
</dbReference>
<feature type="compositionally biased region" description="Basic residues" evidence="1">
    <location>
        <begin position="563"/>
        <end position="573"/>
    </location>
</feature>
<reference evidence="2" key="1">
    <citation type="submission" date="2022-10" db="EMBL/GenBank/DDBJ databases">
        <title>Comparative genomic analysis of Cohnella hashimotonis sp. nov., isolated from the International Space Station.</title>
        <authorList>
            <person name="Simpson A."/>
            <person name="Venkateswaran K."/>
        </authorList>
    </citation>
    <scope>NUCLEOTIDE SEQUENCE</scope>
    <source>
        <strain evidence="2">DSM 28161</strain>
    </source>
</reference>
<feature type="region of interest" description="Disordered" evidence="1">
    <location>
        <begin position="559"/>
        <end position="619"/>
    </location>
</feature>